<dbReference type="GO" id="GO:0046872">
    <property type="term" value="F:metal ion binding"/>
    <property type="evidence" value="ECO:0007669"/>
    <property type="project" value="UniProtKB-KW"/>
</dbReference>
<name>A0AAE3KDC2_9GAMM</name>
<evidence type="ECO:0000256" key="2">
    <source>
        <dbReference type="ARBA" id="ARBA00022723"/>
    </source>
</evidence>
<keyword evidence="2" id="KW-0479">Metal-binding</keyword>
<evidence type="ECO:0000256" key="5">
    <source>
        <dbReference type="SAM" id="MobiDB-lite"/>
    </source>
</evidence>
<dbReference type="PANTHER" id="PTHR24960:SF79">
    <property type="entry name" value="PHOTOSYSTEM I IRON-SULFUR CENTER"/>
    <property type="match status" value="1"/>
</dbReference>
<dbReference type="Proteomes" id="UP001205843">
    <property type="component" value="Unassembled WGS sequence"/>
</dbReference>
<dbReference type="PROSITE" id="PS51379">
    <property type="entry name" value="4FE4S_FER_2"/>
    <property type="match status" value="3"/>
</dbReference>
<keyword evidence="8" id="KW-1185">Reference proteome</keyword>
<protein>
    <submittedName>
        <fullName evidence="7">Ferredoxin</fullName>
    </submittedName>
</protein>
<dbReference type="InterPro" id="IPR017896">
    <property type="entry name" value="4Fe4S_Fe-S-bd"/>
</dbReference>
<dbReference type="EMBL" id="JALJXV010000010">
    <property type="protein sequence ID" value="MCP1676699.1"/>
    <property type="molecule type" value="Genomic_DNA"/>
</dbReference>
<dbReference type="Pfam" id="PF13187">
    <property type="entry name" value="Fer4_9"/>
    <property type="match status" value="2"/>
</dbReference>
<dbReference type="Gene3D" id="3.30.70.20">
    <property type="match status" value="2"/>
</dbReference>
<evidence type="ECO:0000313" key="8">
    <source>
        <dbReference type="Proteomes" id="UP001205843"/>
    </source>
</evidence>
<gene>
    <name evidence="7" type="ORF">J2T57_003870</name>
</gene>
<feature type="domain" description="4Fe-4S ferredoxin-type" evidence="6">
    <location>
        <begin position="306"/>
        <end position="335"/>
    </location>
</feature>
<dbReference type="AlphaFoldDB" id="A0AAE3KDC2"/>
<dbReference type="GO" id="GO:0051539">
    <property type="term" value="F:4 iron, 4 sulfur cluster binding"/>
    <property type="evidence" value="ECO:0007669"/>
    <property type="project" value="UniProtKB-KW"/>
</dbReference>
<keyword evidence="4" id="KW-0411">Iron-sulfur</keyword>
<proteinExistence type="predicted"/>
<keyword evidence="3" id="KW-0408">Iron</keyword>
<accession>A0AAE3KDC2</accession>
<evidence type="ECO:0000256" key="4">
    <source>
        <dbReference type="ARBA" id="ARBA00023014"/>
    </source>
</evidence>
<evidence type="ECO:0000256" key="1">
    <source>
        <dbReference type="ARBA" id="ARBA00022485"/>
    </source>
</evidence>
<dbReference type="PANTHER" id="PTHR24960">
    <property type="entry name" value="PHOTOSYSTEM I IRON-SULFUR CENTER-RELATED"/>
    <property type="match status" value="1"/>
</dbReference>
<evidence type="ECO:0000259" key="6">
    <source>
        <dbReference type="PROSITE" id="PS51379"/>
    </source>
</evidence>
<dbReference type="SUPFAM" id="SSF54862">
    <property type="entry name" value="4Fe-4S ferredoxins"/>
    <property type="match status" value="2"/>
</dbReference>
<feature type="domain" description="4Fe-4S ferredoxin-type" evidence="6">
    <location>
        <begin position="274"/>
        <end position="302"/>
    </location>
</feature>
<comment type="caution">
    <text evidence="7">The sequence shown here is derived from an EMBL/GenBank/DDBJ whole genome shotgun (WGS) entry which is preliminary data.</text>
</comment>
<sequence>MTRRDNNANPGLEEYQPIDASEPRLRLDAASCLPARDTRSGCSACVTACPASVLTVTGAGPSLTGDCLGCGQCVPVCPTDALQVEGFPALPAPGQPAPSITRVECWRVPDGETRPGTLRVPCLGGLDTGQLLTLQRLAGGEHLALVDRGWCSDCPAHGDRPGHPAQAAIAHAHRLLDEGNADTPHRPRLSREPLPQRMACRTIPGRDMEARVGRRHFFRRLGGHAAVSHAAATTTSDAPPEPRALVDKRVPRARRRLSGELMLAVGSLPSSILPRLTVNADCEGHGICTAVCPTGALVREEENTASRLVLDATACIACGLCQSHCPEQAIRLASQGGGQALTELQHMEQRECLDCGRPFTARNSNEEICHPCRKSRRFAAAGFAFLTQGNPAVSDQNHGGQSG</sequence>
<feature type="domain" description="4Fe-4S ferredoxin-type" evidence="6">
    <location>
        <begin position="59"/>
        <end position="87"/>
    </location>
</feature>
<reference evidence="7" key="1">
    <citation type="submission" date="2022-03" db="EMBL/GenBank/DDBJ databases">
        <title>Genomic Encyclopedia of Type Strains, Phase III (KMG-III): the genomes of soil and plant-associated and newly described type strains.</title>
        <authorList>
            <person name="Whitman W."/>
        </authorList>
    </citation>
    <scope>NUCLEOTIDE SEQUENCE</scope>
    <source>
        <strain evidence="7">ANL 6-2</strain>
    </source>
</reference>
<feature type="region of interest" description="Disordered" evidence="5">
    <location>
        <begin position="1"/>
        <end position="20"/>
    </location>
</feature>
<evidence type="ECO:0000256" key="3">
    <source>
        <dbReference type="ARBA" id="ARBA00023004"/>
    </source>
</evidence>
<organism evidence="7 8">
    <name type="scientific">Natronocella acetinitrilica</name>
    <dbReference type="NCBI Taxonomy" id="414046"/>
    <lineage>
        <taxon>Bacteria</taxon>
        <taxon>Pseudomonadati</taxon>
        <taxon>Pseudomonadota</taxon>
        <taxon>Gammaproteobacteria</taxon>
        <taxon>Chromatiales</taxon>
        <taxon>Ectothiorhodospiraceae</taxon>
        <taxon>Natronocella</taxon>
    </lineage>
</organism>
<dbReference type="PROSITE" id="PS00198">
    <property type="entry name" value="4FE4S_FER_1"/>
    <property type="match status" value="2"/>
</dbReference>
<dbReference type="RefSeq" id="WP_253483568.1">
    <property type="nucleotide sequence ID" value="NZ_JALJXV010000010.1"/>
</dbReference>
<dbReference type="InterPro" id="IPR050157">
    <property type="entry name" value="PSI_iron-sulfur_center"/>
</dbReference>
<dbReference type="InterPro" id="IPR017900">
    <property type="entry name" value="4Fe4S_Fe_S_CS"/>
</dbReference>
<evidence type="ECO:0000313" key="7">
    <source>
        <dbReference type="EMBL" id="MCP1676699.1"/>
    </source>
</evidence>
<keyword evidence="1" id="KW-0004">4Fe-4S</keyword>